<accession>A0A645GDX2</accession>
<name>A0A645GDX2_9ZZZZ</name>
<proteinExistence type="predicted"/>
<dbReference type="AlphaFoldDB" id="A0A645GDX2"/>
<sequence>MGQNLQKSASVLLSLELLFRIFQLSTMCYQLNRTFSFLHKRLLTEDVTHLFFQKQFYGLPTTFCMWLLLFSSVFPLEANTLLRY</sequence>
<organism evidence="2">
    <name type="scientific">bioreactor metagenome</name>
    <dbReference type="NCBI Taxonomy" id="1076179"/>
    <lineage>
        <taxon>unclassified sequences</taxon>
        <taxon>metagenomes</taxon>
        <taxon>ecological metagenomes</taxon>
    </lineage>
</organism>
<reference evidence="2" key="1">
    <citation type="submission" date="2019-08" db="EMBL/GenBank/DDBJ databases">
        <authorList>
            <person name="Kucharzyk K."/>
            <person name="Murdoch R.W."/>
            <person name="Higgins S."/>
            <person name="Loffler F."/>
        </authorList>
    </citation>
    <scope>NUCLEOTIDE SEQUENCE</scope>
</reference>
<comment type="caution">
    <text evidence="2">The sequence shown here is derived from an EMBL/GenBank/DDBJ whole genome shotgun (WGS) entry which is preliminary data.</text>
</comment>
<protein>
    <submittedName>
        <fullName evidence="2">Uncharacterized protein</fullName>
    </submittedName>
</protein>
<keyword evidence="1" id="KW-1133">Transmembrane helix</keyword>
<evidence type="ECO:0000256" key="1">
    <source>
        <dbReference type="SAM" id="Phobius"/>
    </source>
</evidence>
<evidence type="ECO:0000313" key="2">
    <source>
        <dbReference type="EMBL" id="MPN25098.1"/>
    </source>
</evidence>
<keyword evidence="1" id="KW-0472">Membrane</keyword>
<feature type="transmembrane region" description="Helical" evidence="1">
    <location>
        <begin position="56"/>
        <end position="76"/>
    </location>
</feature>
<keyword evidence="1" id="KW-0812">Transmembrane</keyword>
<dbReference type="EMBL" id="VSSQ01074152">
    <property type="protein sequence ID" value="MPN25098.1"/>
    <property type="molecule type" value="Genomic_DNA"/>
</dbReference>
<gene>
    <name evidence="2" type="ORF">SDC9_172505</name>
</gene>